<evidence type="ECO:0000256" key="9">
    <source>
        <dbReference type="SAM" id="Phobius"/>
    </source>
</evidence>
<accession>A0A0A5HVD8</accession>
<dbReference type="EMBL" id="JRWP01000044">
    <property type="protein sequence ID" value="KGY07476.1"/>
    <property type="molecule type" value="Genomic_DNA"/>
</dbReference>
<keyword evidence="4 11" id="KW-0808">Transferase</keyword>
<evidence type="ECO:0000256" key="4">
    <source>
        <dbReference type="ARBA" id="ARBA00022679"/>
    </source>
</evidence>
<evidence type="ECO:0000256" key="3">
    <source>
        <dbReference type="ARBA" id="ARBA00022676"/>
    </source>
</evidence>
<dbReference type="GO" id="GO:0016757">
    <property type="term" value="F:glycosyltransferase activity"/>
    <property type="evidence" value="ECO:0007669"/>
    <property type="project" value="UniProtKB-KW"/>
</dbReference>
<keyword evidence="5 9" id="KW-0812">Transmembrane</keyword>
<comment type="similarity">
    <text evidence="8">Belongs to the glycosyltransferase 2 family. GtrB subfamily.</text>
</comment>
<keyword evidence="7 9" id="KW-0472">Membrane</keyword>
<keyword evidence="6 9" id="KW-1133">Transmembrane helix</keyword>
<proteinExistence type="inferred from homology"/>
<dbReference type="InterPro" id="IPR050256">
    <property type="entry name" value="Glycosyltransferase_2"/>
</dbReference>
<gene>
    <name evidence="11" type="ORF">NM06_16845</name>
</gene>
<dbReference type="GO" id="GO:0005886">
    <property type="term" value="C:plasma membrane"/>
    <property type="evidence" value="ECO:0007669"/>
    <property type="project" value="UniProtKB-SubCell"/>
</dbReference>
<dbReference type="InterPro" id="IPR029044">
    <property type="entry name" value="Nucleotide-diphossugar_trans"/>
</dbReference>
<evidence type="ECO:0000256" key="6">
    <source>
        <dbReference type="ARBA" id="ARBA00022989"/>
    </source>
</evidence>
<dbReference type="OrthoDB" id="9811884at2"/>
<comment type="caution">
    <text evidence="11">The sequence shown here is derived from an EMBL/GenBank/DDBJ whole genome shotgun (WGS) entry which is preliminary data.</text>
</comment>
<comment type="subcellular location">
    <subcellularLocation>
        <location evidence="1">Cell membrane</location>
        <topology evidence="1">Multi-pass membrane protein</topology>
    </subcellularLocation>
</comment>
<dbReference type="AlphaFoldDB" id="A0A0A5HVD8"/>
<feature type="domain" description="Glycosyltransferase 2-like" evidence="10">
    <location>
        <begin position="26"/>
        <end position="188"/>
    </location>
</feature>
<dbReference type="Proteomes" id="UP000030451">
    <property type="component" value="Unassembled WGS sequence"/>
</dbReference>
<keyword evidence="3" id="KW-0328">Glycosyltransferase</keyword>
<evidence type="ECO:0000256" key="7">
    <source>
        <dbReference type="ARBA" id="ARBA00023136"/>
    </source>
</evidence>
<dbReference type="Pfam" id="PF00535">
    <property type="entry name" value="Glycos_transf_2"/>
    <property type="match status" value="1"/>
</dbReference>
<dbReference type="PANTHER" id="PTHR48090:SF1">
    <property type="entry name" value="PROPHAGE BACTOPRENOL GLUCOSYL TRANSFERASE HOMOLOG"/>
    <property type="match status" value="1"/>
</dbReference>
<evidence type="ECO:0000256" key="5">
    <source>
        <dbReference type="ARBA" id="ARBA00022692"/>
    </source>
</evidence>
<evidence type="ECO:0000313" key="11">
    <source>
        <dbReference type="EMBL" id="KGY07476.1"/>
    </source>
</evidence>
<dbReference type="STRING" id="379097.SE23_17365"/>
<evidence type="ECO:0000256" key="8">
    <source>
        <dbReference type="ARBA" id="ARBA00038152"/>
    </source>
</evidence>
<evidence type="ECO:0000256" key="1">
    <source>
        <dbReference type="ARBA" id="ARBA00004651"/>
    </source>
</evidence>
<sequence>MTELSSAVTCPHCGPSTESQSDVLLSVLVPYFNEEEVLPAFHERLMPVLDSIDGLCEVIYIDDGSSDKSQSIVAGFESENSNIISLNLSRNFGKEAAMSAGLEYSRGQVVTILDADLQDPPELLPEMLEKWREGYDVVNMQRKERHGETWFKQKSAAWFYRVMNSVSQMDVPENVGDFRLLSRRVVEHINQLPERNRYMKGLFSWPGFNTITLQFERDPRLVGETKWNYLKLIGLAIDGISSFSIRPLRLATLLGALMAVVAFLYGFIIICKTIFLGEPVVGYPSMMVVQLGLGGIQLLCIGLMGEYIGRIFIETKRRPLYIVQSNIEKKAQASLQKDQPEEK</sequence>
<feature type="transmembrane region" description="Helical" evidence="9">
    <location>
        <begin position="287"/>
        <end position="308"/>
    </location>
</feature>
<dbReference type="RefSeq" id="WP_038140872.1">
    <property type="nucleotide sequence ID" value="NZ_JAVHXF010000001.1"/>
</dbReference>
<dbReference type="CDD" id="cd04187">
    <property type="entry name" value="DPM1_like_bac"/>
    <property type="match status" value="1"/>
</dbReference>
<feature type="transmembrane region" description="Helical" evidence="9">
    <location>
        <begin position="250"/>
        <end position="275"/>
    </location>
</feature>
<dbReference type="Gene3D" id="3.90.550.10">
    <property type="entry name" value="Spore Coat Polysaccharide Biosynthesis Protein SpsA, Chain A"/>
    <property type="match status" value="1"/>
</dbReference>
<evidence type="ECO:0000259" key="10">
    <source>
        <dbReference type="Pfam" id="PF00535"/>
    </source>
</evidence>
<organism evidence="11 12">
    <name type="scientific">Photobacterium sp. (strain ATCC 43367)</name>
    <dbReference type="NCBI Taxonomy" id="379097"/>
    <lineage>
        <taxon>Bacteria</taxon>
        <taxon>Pseudomonadati</taxon>
        <taxon>Pseudomonadota</taxon>
        <taxon>Gammaproteobacteria</taxon>
        <taxon>Vibrionales</taxon>
        <taxon>Vibrionaceae</taxon>
        <taxon>Vibrio</taxon>
        <taxon>Vibrio oreintalis group</taxon>
    </lineage>
</organism>
<reference evidence="11 12" key="1">
    <citation type="submission" date="2014-10" db="EMBL/GenBank/DDBJ databases">
        <title>Genome sequencing of Vibrio sinaloensis T08.</title>
        <authorList>
            <person name="Chan K.-G."/>
            <person name="Mohamad N.I."/>
        </authorList>
    </citation>
    <scope>NUCLEOTIDE SEQUENCE [LARGE SCALE GENOMIC DNA]</scope>
    <source>
        <strain evidence="11 12">T08</strain>
    </source>
</reference>
<evidence type="ECO:0000313" key="12">
    <source>
        <dbReference type="Proteomes" id="UP000030451"/>
    </source>
</evidence>
<keyword evidence="2" id="KW-1003">Cell membrane</keyword>
<dbReference type="PANTHER" id="PTHR48090">
    <property type="entry name" value="UNDECAPRENYL-PHOSPHATE 4-DEOXY-4-FORMAMIDO-L-ARABINOSE TRANSFERASE-RELATED"/>
    <property type="match status" value="1"/>
</dbReference>
<dbReference type="InterPro" id="IPR001173">
    <property type="entry name" value="Glyco_trans_2-like"/>
</dbReference>
<dbReference type="SUPFAM" id="SSF53448">
    <property type="entry name" value="Nucleotide-diphospho-sugar transferases"/>
    <property type="match status" value="1"/>
</dbReference>
<protein>
    <submittedName>
        <fullName evidence="11">Glycosyl transferase family 2</fullName>
    </submittedName>
</protein>
<dbReference type="FunFam" id="3.90.550.10:FF:000079">
    <property type="entry name" value="Probable glycosyl transferase"/>
    <property type="match status" value="1"/>
</dbReference>
<evidence type="ECO:0000256" key="2">
    <source>
        <dbReference type="ARBA" id="ARBA00022475"/>
    </source>
</evidence>
<name>A0A0A5HVD8_PHOS4</name>